<gene>
    <name evidence="2" type="ORF">NEOLEDRAFT_1144794</name>
</gene>
<reference evidence="2 3" key="1">
    <citation type="journal article" date="2016" name="Mol. Biol. Evol.">
        <title>Comparative Genomics of Early-Diverging Mushroom-Forming Fungi Provides Insights into the Origins of Lignocellulose Decay Capabilities.</title>
        <authorList>
            <person name="Nagy L.G."/>
            <person name="Riley R."/>
            <person name="Tritt A."/>
            <person name="Adam C."/>
            <person name="Daum C."/>
            <person name="Floudas D."/>
            <person name="Sun H."/>
            <person name="Yadav J.S."/>
            <person name="Pangilinan J."/>
            <person name="Larsson K.H."/>
            <person name="Matsuura K."/>
            <person name="Barry K."/>
            <person name="Labutti K."/>
            <person name="Kuo R."/>
            <person name="Ohm R.A."/>
            <person name="Bhattacharya S.S."/>
            <person name="Shirouzu T."/>
            <person name="Yoshinaga Y."/>
            <person name="Martin F.M."/>
            <person name="Grigoriev I.V."/>
            <person name="Hibbett D.S."/>
        </authorList>
    </citation>
    <scope>NUCLEOTIDE SEQUENCE [LARGE SCALE GENOMIC DNA]</scope>
    <source>
        <strain evidence="2 3">HHB14362 ss-1</strain>
    </source>
</reference>
<keyword evidence="1" id="KW-0472">Membrane</keyword>
<name>A0A165VHF7_9AGAM</name>
<organism evidence="2 3">
    <name type="scientific">Neolentinus lepideus HHB14362 ss-1</name>
    <dbReference type="NCBI Taxonomy" id="1314782"/>
    <lineage>
        <taxon>Eukaryota</taxon>
        <taxon>Fungi</taxon>
        <taxon>Dikarya</taxon>
        <taxon>Basidiomycota</taxon>
        <taxon>Agaricomycotina</taxon>
        <taxon>Agaricomycetes</taxon>
        <taxon>Gloeophyllales</taxon>
        <taxon>Gloeophyllaceae</taxon>
        <taxon>Neolentinus</taxon>
    </lineage>
</organism>
<protein>
    <submittedName>
        <fullName evidence="2">Uncharacterized protein</fullName>
    </submittedName>
</protein>
<accession>A0A165VHF7</accession>
<evidence type="ECO:0000256" key="1">
    <source>
        <dbReference type="SAM" id="Phobius"/>
    </source>
</evidence>
<proteinExistence type="predicted"/>
<sequence>MGSIFSAIAITAVGIVAALAAIGVTIYAIVAIVLATVTAIIELVLQLIYAGIKIFFKLFCKLFCLHTSSTGSNGHSSAESRKVSVRLQGKQVLSAIVEDLDDETTRRTEETTNAVTEEAYTKRFGENALLESEETILEKTEITEKTRK</sequence>
<evidence type="ECO:0000313" key="2">
    <source>
        <dbReference type="EMBL" id="KZT29678.1"/>
    </source>
</evidence>
<feature type="transmembrane region" description="Helical" evidence="1">
    <location>
        <begin position="30"/>
        <end position="52"/>
    </location>
</feature>
<dbReference type="AlphaFoldDB" id="A0A165VHF7"/>
<dbReference type="EMBL" id="KV425553">
    <property type="protein sequence ID" value="KZT29678.1"/>
    <property type="molecule type" value="Genomic_DNA"/>
</dbReference>
<keyword evidence="1" id="KW-1133">Transmembrane helix</keyword>
<keyword evidence="3" id="KW-1185">Reference proteome</keyword>
<dbReference type="Proteomes" id="UP000076761">
    <property type="component" value="Unassembled WGS sequence"/>
</dbReference>
<evidence type="ECO:0000313" key="3">
    <source>
        <dbReference type="Proteomes" id="UP000076761"/>
    </source>
</evidence>
<keyword evidence="1" id="KW-0812">Transmembrane</keyword>
<dbReference type="InParanoid" id="A0A165VHF7"/>